<dbReference type="EMBL" id="HE575319">
    <property type="protein sequence ID" value="CCC90863.1"/>
    <property type="molecule type" value="Genomic_DNA"/>
</dbReference>
<sequence length="139" mass="15582">MNFDHAPQSRPLGRRALRKLHEICPMERQSVVGLEVAALHFLHTATIARLRSTNFLLAQGGASTLISIDRSWGVASRLGLLTSRYRGARCKADRKCRSFVGCWCGRTCLVVEVRCLDFSFRSCWKPCLLQAFGNRGSNL</sequence>
<protein>
    <submittedName>
        <fullName evidence="1">Uncharacterized protein</fullName>
    </submittedName>
</protein>
<accession>G0UNA3</accession>
<evidence type="ECO:0000313" key="1">
    <source>
        <dbReference type="EMBL" id="CCC90863.1"/>
    </source>
</evidence>
<proteinExistence type="predicted"/>
<reference evidence="1" key="1">
    <citation type="journal article" date="2012" name="Proc. Natl. Acad. Sci. U.S.A.">
        <title>Antigenic diversity is generated by distinct evolutionary mechanisms in African trypanosome species.</title>
        <authorList>
            <person name="Jackson A.P."/>
            <person name="Berry A."/>
            <person name="Aslett M."/>
            <person name="Allison H.C."/>
            <person name="Burton P."/>
            <person name="Vavrova-Anderson J."/>
            <person name="Brown R."/>
            <person name="Browne H."/>
            <person name="Corton N."/>
            <person name="Hauser H."/>
            <person name="Gamble J."/>
            <person name="Gilderthorp R."/>
            <person name="Marcello L."/>
            <person name="McQuillan J."/>
            <person name="Otto T.D."/>
            <person name="Quail M.A."/>
            <person name="Sanders M.J."/>
            <person name="van Tonder A."/>
            <person name="Ginger M.L."/>
            <person name="Field M.C."/>
            <person name="Barry J.D."/>
            <person name="Hertz-Fowler C."/>
            <person name="Berriman M."/>
        </authorList>
    </citation>
    <scope>NUCLEOTIDE SEQUENCE</scope>
    <source>
        <strain evidence="1">IL3000</strain>
    </source>
</reference>
<organism evidence="1">
    <name type="scientific">Trypanosoma congolense (strain IL3000)</name>
    <dbReference type="NCBI Taxonomy" id="1068625"/>
    <lineage>
        <taxon>Eukaryota</taxon>
        <taxon>Discoba</taxon>
        <taxon>Euglenozoa</taxon>
        <taxon>Kinetoplastea</taxon>
        <taxon>Metakinetoplastina</taxon>
        <taxon>Trypanosomatida</taxon>
        <taxon>Trypanosomatidae</taxon>
        <taxon>Trypanosoma</taxon>
        <taxon>Nannomonas</taxon>
    </lineage>
</organism>
<dbReference type="AlphaFoldDB" id="G0UNA3"/>
<name>G0UNA3_TRYCI</name>
<gene>
    <name evidence="1" type="ORF">TCIL3000_6_950</name>
</gene>